<protein>
    <submittedName>
        <fullName evidence="1">Uncharacterized protein</fullName>
    </submittedName>
</protein>
<name>A0A4C1VP49_EUMVA</name>
<keyword evidence="2" id="KW-1185">Reference proteome</keyword>
<accession>A0A4C1VP49</accession>
<evidence type="ECO:0000313" key="1">
    <source>
        <dbReference type="EMBL" id="GBP40182.1"/>
    </source>
</evidence>
<organism evidence="1 2">
    <name type="scientific">Eumeta variegata</name>
    <name type="common">Bagworm moth</name>
    <name type="synonym">Eumeta japonica</name>
    <dbReference type="NCBI Taxonomy" id="151549"/>
    <lineage>
        <taxon>Eukaryota</taxon>
        <taxon>Metazoa</taxon>
        <taxon>Ecdysozoa</taxon>
        <taxon>Arthropoda</taxon>
        <taxon>Hexapoda</taxon>
        <taxon>Insecta</taxon>
        <taxon>Pterygota</taxon>
        <taxon>Neoptera</taxon>
        <taxon>Endopterygota</taxon>
        <taxon>Lepidoptera</taxon>
        <taxon>Glossata</taxon>
        <taxon>Ditrysia</taxon>
        <taxon>Tineoidea</taxon>
        <taxon>Psychidae</taxon>
        <taxon>Oiketicinae</taxon>
        <taxon>Eumeta</taxon>
    </lineage>
</organism>
<dbReference type="AlphaFoldDB" id="A0A4C1VP49"/>
<sequence length="143" mass="16304">MCVERACGGVRRVPYRLPFDGRKLKRPLTDGAEDVIYRRAFVRGAGFTVKLPSILTTYSRATSPRPKFLYLMEELGLSPRVVLVRVGVTDDCSHQCDDKVRGRRLNEVCSNLLFLLLPTTTRCQSTDLLLHLREEEEERSSMS</sequence>
<gene>
    <name evidence="1" type="ORF">EVAR_37583_1</name>
</gene>
<dbReference type="EMBL" id="BGZK01000378">
    <property type="protein sequence ID" value="GBP40182.1"/>
    <property type="molecule type" value="Genomic_DNA"/>
</dbReference>
<reference evidence="1 2" key="1">
    <citation type="journal article" date="2019" name="Commun. Biol.">
        <title>The bagworm genome reveals a unique fibroin gene that provides high tensile strength.</title>
        <authorList>
            <person name="Kono N."/>
            <person name="Nakamura H."/>
            <person name="Ohtoshi R."/>
            <person name="Tomita M."/>
            <person name="Numata K."/>
            <person name="Arakawa K."/>
        </authorList>
    </citation>
    <scope>NUCLEOTIDE SEQUENCE [LARGE SCALE GENOMIC DNA]</scope>
</reference>
<comment type="caution">
    <text evidence="1">The sequence shown here is derived from an EMBL/GenBank/DDBJ whole genome shotgun (WGS) entry which is preliminary data.</text>
</comment>
<proteinExistence type="predicted"/>
<evidence type="ECO:0000313" key="2">
    <source>
        <dbReference type="Proteomes" id="UP000299102"/>
    </source>
</evidence>
<dbReference type="Proteomes" id="UP000299102">
    <property type="component" value="Unassembled WGS sequence"/>
</dbReference>